<accession>A0A377DEZ7</accession>
<sequence>MDIIGGQHLRQMWTIWRTFTVIKTALICESSSGVVNRYSYLELNQEN</sequence>
<keyword evidence="1" id="KW-0436">Ligase</keyword>
<evidence type="ECO:0000313" key="2">
    <source>
        <dbReference type="Proteomes" id="UP000254174"/>
    </source>
</evidence>
<gene>
    <name evidence="1" type="primary">caiC_3</name>
    <name evidence="1" type="ORF">NCTC7922_05649</name>
</gene>
<evidence type="ECO:0000313" key="1">
    <source>
        <dbReference type="EMBL" id="STM19551.1"/>
    </source>
</evidence>
<proteinExistence type="predicted"/>
<name>A0A377DEZ7_ECOLX</name>
<dbReference type="AlphaFoldDB" id="A0A377DEZ7"/>
<protein>
    <submittedName>
        <fullName evidence="1">Crotonobetaine/carnitine-CoA ligase</fullName>
        <ecNumber evidence="1">6.2.1.-</ecNumber>
    </submittedName>
</protein>
<dbReference type="Proteomes" id="UP000254174">
    <property type="component" value="Unassembled WGS sequence"/>
</dbReference>
<reference evidence="1 2" key="1">
    <citation type="submission" date="2018-06" db="EMBL/GenBank/DDBJ databases">
        <authorList>
            <consortium name="Pathogen Informatics"/>
            <person name="Doyle S."/>
        </authorList>
    </citation>
    <scope>NUCLEOTIDE SEQUENCE [LARGE SCALE GENOMIC DNA]</scope>
    <source>
        <strain evidence="1 2">NCTC7922</strain>
    </source>
</reference>
<dbReference type="EC" id="6.2.1.-" evidence="1"/>
<organism evidence="1 2">
    <name type="scientific">Escherichia coli</name>
    <dbReference type="NCBI Taxonomy" id="562"/>
    <lineage>
        <taxon>Bacteria</taxon>
        <taxon>Pseudomonadati</taxon>
        <taxon>Pseudomonadota</taxon>
        <taxon>Gammaproteobacteria</taxon>
        <taxon>Enterobacterales</taxon>
        <taxon>Enterobacteriaceae</taxon>
        <taxon>Escherichia</taxon>
    </lineage>
</organism>
<dbReference type="GO" id="GO:0016874">
    <property type="term" value="F:ligase activity"/>
    <property type="evidence" value="ECO:0007669"/>
    <property type="project" value="UniProtKB-KW"/>
</dbReference>
<dbReference type="EMBL" id="UGFC01000006">
    <property type="protein sequence ID" value="STM19551.1"/>
    <property type="molecule type" value="Genomic_DNA"/>
</dbReference>